<keyword evidence="8" id="KW-1185">Reference proteome</keyword>
<reference evidence="7" key="1">
    <citation type="journal article" date="2023" name="GigaByte">
        <title>Genome assembly of the bearded iris, Iris pallida Lam.</title>
        <authorList>
            <person name="Bruccoleri R.E."/>
            <person name="Oakeley E.J."/>
            <person name="Faust A.M.E."/>
            <person name="Altorfer M."/>
            <person name="Dessus-Babus S."/>
            <person name="Burckhardt D."/>
            <person name="Oertli M."/>
            <person name="Naumann U."/>
            <person name="Petersen F."/>
            <person name="Wong J."/>
        </authorList>
    </citation>
    <scope>NUCLEOTIDE SEQUENCE</scope>
    <source>
        <strain evidence="7">GSM-AAB239-AS_SAM_17_03QT</strain>
    </source>
</reference>
<evidence type="ECO:0000313" key="7">
    <source>
        <dbReference type="EMBL" id="KAJ6802923.1"/>
    </source>
</evidence>
<evidence type="ECO:0000313" key="8">
    <source>
        <dbReference type="Proteomes" id="UP001140949"/>
    </source>
</evidence>
<dbReference type="InterPro" id="IPR044249">
    <property type="entry name" value="XERICO-like"/>
</dbReference>
<accession>A0AAX6EG30</accession>
<sequence>MGLSSMPTASEGVLTVVLVNTALSVSIVVEIFRSLLGLLGLRHYPPSDTGSDCPPETTKVTERFRSRFKPVRFGLIRLEDCRVCLNRFEPESMVCRLTCGHVFHRGCVETWLEYNQSTCPLCRCRFFADEPEPVGSGSVWF</sequence>
<dbReference type="EMBL" id="JANAVB010036819">
    <property type="protein sequence ID" value="KAJ6802923.1"/>
    <property type="molecule type" value="Genomic_DNA"/>
</dbReference>
<feature type="transmembrane region" description="Helical" evidence="5">
    <location>
        <begin position="12"/>
        <end position="32"/>
    </location>
</feature>
<evidence type="ECO:0000256" key="3">
    <source>
        <dbReference type="ARBA" id="ARBA00022833"/>
    </source>
</evidence>
<evidence type="ECO:0000259" key="6">
    <source>
        <dbReference type="PROSITE" id="PS50089"/>
    </source>
</evidence>
<evidence type="ECO:0000256" key="4">
    <source>
        <dbReference type="PROSITE-ProRule" id="PRU00175"/>
    </source>
</evidence>
<evidence type="ECO:0000256" key="5">
    <source>
        <dbReference type="SAM" id="Phobius"/>
    </source>
</evidence>
<keyword evidence="5" id="KW-1133">Transmembrane helix</keyword>
<evidence type="ECO:0000256" key="2">
    <source>
        <dbReference type="ARBA" id="ARBA00022771"/>
    </source>
</evidence>
<dbReference type="InterPro" id="IPR013083">
    <property type="entry name" value="Znf_RING/FYVE/PHD"/>
</dbReference>
<dbReference type="SMART" id="SM00184">
    <property type="entry name" value="RING"/>
    <property type="match status" value="1"/>
</dbReference>
<proteinExistence type="predicted"/>
<dbReference type="PANTHER" id="PTHR47258:SF1">
    <property type="entry name" value="E3 UBIQUITIN-PROTEIN LIGASE XERICO-RELATED"/>
    <property type="match status" value="1"/>
</dbReference>
<reference evidence="7" key="2">
    <citation type="submission" date="2023-04" db="EMBL/GenBank/DDBJ databases">
        <authorList>
            <person name="Bruccoleri R.E."/>
            <person name="Oakeley E.J."/>
            <person name="Faust A.-M."/>
            <person name="Dessus-Babus S."/>
            <person name="Altorfer M."/>
            <person name="Burckhardt D."/>
            <person name="Oertli M."/>
            <person name="Naumann U."/>
            <person name="Petersen F."/>
            <person name="Wong J."/>
        </authorList>
    </citation>
    <scope>NUCLEOTIDE SEQUENCE</scope>
    <source>
        <strain evidence="7">GSM-AAB239-AS_SAM_17_03QT</strain>
        <tissue evidence="7">Leaf</tissue>
    </source>
</reference>
<dbReference type="SMART" id="SM00744">
    <property type="entry name" value="RINGv"/>
    <property type="match status" value="1"/>
</dbReference>
<dbReference type="PROSITE" id="PS50089">
    <property type="entry name" value="ZF_RING_2"/>
    <property type="match status" value="1"/>
</dbReference>
<dbReference type="PANTHER" id="PTHR47258">
    <property type="match status" value="1"/>
</dbReference>
<dbReference type="AlphaFoldDB" id="A0AAX6EG30"/>
<dbReference type="InterPro" id="IPR011016">
    <property type="entry name" value="Znf_RING-CH"/>
</dbReference>
<protein>
    <submittedName>
        <fullName evidence="7">E3 ubiquitin-protein ligase XERICO</fullName>
    </submittedName>
</protein>
<keyword evidence="3" id="KW-0862">Zinc</keyword>
<gene>
    <name evidence="7" type="ORF">M6B38_190670</name>
</gene>
<evidence type="ECO:0000256" key="1">
    <source>
        <dbReference type="ARBA" id="ARBA00022723"/>
    </source>
</evidence>
<keyword evidence="2 4" id="KW-0863">Zinc-finger</keyword>
<keyword evidence="1" id="KW-0479">Metal-binding</keyword>
<keyword evidence="5" id="KW-0472">Membrane</keyword>
<dbReference type="Gene3D" id="3.30.40.10">
    <property type="entry name" value="Zinc/RING finger domain, C3HC4 (zinc finger)"/>
    <property type="match status" value="1"/>
</dbReference>
<dbReference type="Pfam" id="PF13639">
    <property type="entry name" value="zf-RING_2"/>
    <property type="match status" value="1"/>
</dbReference>
<dbReference type="GO" id="GO:0008270">
    <property type="term" value="F:zinc ion binding"/>
    <property type="evidence" value="ECO:0007669"/>
    <property type="project" value="UniProtKB-KW"/>
</dbReference>
<dbReference type="SUPFAM" id="SSF57850">
    <property type="entry name" value="RING/U-box"/>
    <property type="match status" value="1"/>
</dbReference>
<dbReference type="InterPro" id="IPR001841">
    <property type="entry name" value="Znf_RING"/>
</dbReference>
<comment type="caution">
    <text evidence="7">The sequence shown here is derived from an EMBL/GenBank/DDBJ whole genome shotgun (WGS) entry which is preliminary data.</text>
</comment>
<dbReference type="Proteomes" id="UP001140949">
    <property type="component" value="Unassembled WGS sequence"/>
</dbReference>
<name>A0AAX6EG30_IRIPA</name>
<organism evidence="7 8">
    <name type="scientific">Iris pallida</name>
    <name type="common">Sweet iris</name>
    <dbReference type="NCBI Taxonomy" id="29817"/>
    <lineage>
        <taxon>Eukaryota</taxon>
        <taxon>Viridiplantae</taxon>
        <taxon>Streptophyta</taxon>
        <taxon>Embryophyta</taxon>
        <taxon>Tracheophyta</taxon>
        <taxon>Spermatophyta</taxon>
        <taxon>Magnoliopsida</taxon>
        <taxon>Liliopsida</taxon>
        <taxon>Asparagales</taxon>
        <taxon>Iridaceae</taxon>
        <taxon>Iridoideae</taxon>
        <taxon>Irideae</taxon>
        <taxon>Iris</taxon>
    </lineage>
</organism>
<feature type="domain" description="RING-type" evidence="6">
    <location>
        <begin position="81"/>
        <end position="123"/>
    </location>
</feature>
<keyword evidence="5" id="KW-0812">Transmembrane</keyword>